<reference evidence="3" key="1">
    <citation type="journal article" date="2013" name="Genome Biol.">
        <title>Draft genome of the mountain pine beetle, Dendroctonus ponderosae Hopkins, a major forest pest.</title>
        <authorList>
            <person name="Keeling C.I."/>
            <person name="Yuen M.M."/>
            <person name="Liao N.Y."/>
            <person name="Docking T.R."/>
            <person name="Chan S.K."/>
            <person name="Taylor G.A."/>
            <person name="Palmquist D.L."/>
            <person name="Jackman S.D."/>
            <person name="Nguyen A."/>
            <person name="Li M."/>
            <person name="Henderson H."/>
            <person name="Janes J.K."/>
            <person name="Zhao Y."/>
            <person name="Pandoh P."/>
            <person name="Moore R."/>
            <person name="Sperling F.A."/>
            <person name="Huber D.P."/>
            <person name="Birol I."/>
            <person name="Jones S.J."/>
            <person name="Bohlmann J."/>
        </authorList>
    </citation>
    <scope>NUCLEOTIDE SEQUENCE</scope>
</reference>
<feature type="signal peptide" evidence="1">
    <location>
        <begin position="1"/>
        <end position="19"/>
    </location>
</feature>
<proteinExistence type="predicted"/>
<keyword evidence="1" id="KW-0732">Signal</keyword>
<evidence type="ECO:0000256" key="1">
    <source>
        <dbReference type="SAM" id="SignalP"/>
    </source>
</evidence>
<dbReference type="Proteomes" id="UP000019118">
    <property type="component" value="Unassembled WGS sequence"/>
</dbReference>
<protein>
    <recommendedName>
        <fullName evidence="4">Protein sleepless</fullName>
    </recommendedName>
</protein>
<reference evidence="2" key="2">
    <citation type="submission" date="2024-08" db="UniProtKB">
        <authorList>
            <consortium name="EnsemblMetazoa"/>
        </authorList>
    </citation>
    <scope>IDENTIFICATION</scope>
</reference>
<accession>A0AAR5QIP7</accession>
<organism evidence="2 3">
    <name type="scientific">Dendroctonus ponderosae</name>
    <name type="common">Mountain pine beetle</name>
    <dbReference type="NCBI Taxonomy" id="77166"/>
    <lineage>
        <taxon>Eukaryota</taxon>
        <taxon>Metazoa</taxon>
        <taxon>Ecdysozoa</taxon>
        <taxon>Arthropoda</taxon>
        <taxon>Hexapoda</taxon>
        <taxon>Insecta</taxon>
        <taxon>Pterygota</taxon>
        <taxon>Neoptera</taxon>
        <taxon>Endopterygota</taxon>
        <taxon>Coleoptera</taxon>
        <taxon>Polyphaga</taxon>
        <taxon>Cucujiformia</taxon>
        <taxon>Curculionidae</taxon>
        <taxon>Scolytinae</taxon>
        <taxon>Dendroctonus</taxon>
    </lineage>
</organism>
<dbReference type="GeneID" id="109546484"/>
<evidence type="ECO:0000313" key="3">
    <source>
        <dbReference type="Proteomes" id="UP000019118"/>
    </source>
</evidence>
<dbReference type="AlphaFoldDB" id="A0AAR5QIP7"/>
<dbReference type="KEGG" id="dpa:109546484"/>
<name>A0AAR5QIP7_DENPD</name>
<evidence type="ECO:0000313" key="2">
    <source>
        <dbReference type="EnsemblMetazoa" id="XP_019773022.1"/>
    </source>
</evidence>
<feature type="chain" id="PRO_5043434298" description="Protein sleepless" evidence="1">
    <location>
        <begin position="20"/>
        <end position="164"/>
    </location>
</feature>
<sequence length="164" mass="18028">MHSSVITFVFLGCFTLVLAQFPTISVLCYWCNPEFQAESCSNPEESMGRTNCSLQLAGDDISNWTISCFSSFRFSNNVSLSNLTGIYRGCSSHRRIHSFCDRPVRGMTQVSCAACETDACNTHSFDDAGNIIENSSGEDGPISSTAAISYLHFGLMILLLPNYF</sequence>
<keyword evidence="3" id="KW-1185">Reference proteome</keyword>
<evidence type="ECO:0008006" key="4">
    <source>
        <dbReference type="Google" id="ProtNLM"/>
    </source>
</evidence>
<dbReference type="RefSeq" id="XP_019773022.1">
    <property type="nucleotide sequence ID" value="XM_019917463.2"/>
</dbReference>
<dbReference type="EnsemblMetazoa" id="XM_019917463.1">
    <property type="protein sequence ID" value="XP_019773022.1"/>
    <property type="gene ID" value="LOC109546484"/>
</dbReference>